<dbReference type="GO" id="GO:0005524">
    <property type="term" value="F:ATP binding"/>
    <property type="evidence" value="ECO:0007669"/>
    <property type="project" value="UniProtKB-KW"/>
</dbReference>
<comment type="caution">
    <text evidence="11">The sequence shown here is derived from an EMBL/GenBank/DDBJ whole genome shotgun (WGS) entry which is preliminary data.</text>
</comment>
<feature type="transmembrane region" description="Helical" evidence="9">
    <location>
        <begin position="90"/>
        <end position="108"/>
    </location>
</feature>
<dbReference type="GO" id="GO:0000155">
    <property type="term" value="F:phosphorelay sensor kinase activity"/>
    <property type="evidence" value="ECO:0007669"/>
    <property type="project" value="InterPro"/>
</dbReference>
<evidence type="ECO:0000259" key="10">
    <source>
        <dbReference type="Pfam" id="PF07730"/>
    </source>
</evidence>
<dbReference type="PANTHER" id="PTHR24421">
    <property type="entry name" value="NITRATE/NITRITE SENSOR PROTEIN NARX-RELATED"/>
    <property type="match status" value="1"/>
</dbReference>
<dbReference type="SUPFAM" id="SSF55874">
    <property type="entry name" value="ATPase domain of HSP90 chaperone/DNA topoisomerase II/histidine kinase"/>
    <property type="match status" value="1"/>
</dbReference>
<keyword evidence="9" id="KW-0812">Transmembrane</keyword>
<reference evidence="11 12" key="1">
    <citation type="journal article" date="2014" name="Genome Announc.">
        <title>Draft Genome Sequence of Fervidicella metallireducens Strain AeBT, an Iron-Reducing Thermoanaerobe from the Great Artesian Basin.</title>
        <authorList>
            <person name="Patel B.K."/>
        </authorList>
    </citation>
    <scope>NUCLEOTIDE SEQUENCE [LARGE SCALE GENOMIC DNA]</scope>
    <source>
        <strain evidence="11 12">AeB</strain>
    </source>
</reference>
<dbReference type="CDD" id="cd16917">
    <property type="entry name" value="HATPase_UhpB-NarQ-NarX-like"/>
    <property type="match status" value="1"/>
</dbReference>
<organism evidence="11 12">
    <name type="scientific">Fervidicella metallireducens AeB</name>
    <dbReference type="NCBI Taxonomy" id="1403537"/>
    <lineage>
        <taxon>Bacteria</taxon>
        <taxon>Bacillati</taxon>
        <taxon>Bacillota</taxon>
        <taxon>Clostridia</taxon>
        <taxon>Eubacteriales</taxon>
        <taxon>Clostridiaceae</taxon>
        <taxon>Fervidicella</taxon>
    </lineage>
</organism>
<proteinExistence type="predicted"/>
<dbReference type="EMBL" id="AZQP01000029">
    <property type="protein sequence ID" value="EYE88078.1"/>
    <property type="molecule type" value="Genomic_DNA"/>
</dbReference>
<accession>A0A017RTM4</accession>
<evidence type="ECO:0000256" key="4">
    <source>
        <dbReference type="ARBA" id="ARBA00022679"/>
    </source>
</evidence>
<dbReference type="Pfam" id="PF07730">
    <property type="entry name" value="HisKA_3"/>
    <property type="match status" value="1"/>
</dbReference>
<feature type="domain" description="Signal transduction histidine kinase subgroup 3 dimerisation and phosphoacceptor" evidence="10">
    <location>
        <begin position="177"/>
        <end position="243"/>
    </location>
</feature>
<feature type="transmembrane region" description="Helical" evidence="9">
    <location>
        <begin position="54"/>
        <end position="78"/>
    </location>
</feature>
<keyword evidence="3" id="KW-0597">Phosphoprotein</keyword>
<dbReference type="GO" id="GO:0046983">
    <property type="term" value="F:protein dimerization activity"/>
    <property type="evidence" value="ECO:0007669"/>
    <property type="project" value="InterPro"/>
</dbReference>
<sequence>MDKWILINKFILILFCALEYSKGNMKDVILIITLMLIYLSINAVAYIFKNKAVRAVILTASFLMFGVCGFTIFSLFVILLPVNIFELVDIFKFPWTYAISFTIIPVFFIKGDLFNSYILTTSLSGCIYYLLRNLYSKVMDLIIENDDLRKKNYDLFIKIDRNDEYKKDLKYLSQLEERNKIAQEIHDSIGHTISGSLMQLEAAKLLVYKDTDRAAGIIVNVIGILRNGMESIRITLRNIKPQSEEIGINRLKVLIDEKLSNSNVRSSLVYKGNLLEIPYFYWKVIYENVKEALTNVLKYSNASNVRVNIEVLNKFIKVEVKDNGRGSDKITKGLGILGIEERTHELGGKVIIDGSDGFTIITLLPKEVNK</sequence>
<dbReference type="Gene3D" id="3.30.565.10">
    <property type="entry name" value="Histidine kinase-like ATPase, C-terminal domain"/>
    <property type="match status" value="1"/>
</dbReference>
<keyword evidence="7" id="KW-0067">ATP-binding</keyword>
<name>A0A017RTM4_9CLOT</name>
<evidence type="ECO:0000256" key="3">
    <source>
        <dbReference type="ARBA" id="ARBA00022553"/>
    </source>
</evidence>
<keyword evidence="12" id="KW-1185">Reference proteome</keyword>
<evidence type="ECO:0000256" key="9">
    <source>
        <dbReference type="SAM" id="Phobius"/>
    </source>
</evidence>
<evidence type="ECO:0000256" key="5">
    <source>
        <dbReference type="ARBA" id="ARBA00022741"/>
    </source>
</evidence>
<dbReference type="InterPro" id="IPR036890">
    <property type="entry name" value="HATPase_C_sf"/>
</dbReference>
<keyword evidence="6 11" id="KW-0418">Kinase</keyword>
<keyword evidence="4" id="KW-0808">Transferase</keyword>
<evidence type="ECO:0000256" key="7">
    <source>
        <dbReference type="ARBA" id="ARBA00022840"/>
    </source>
</evidence>
<dbReference type="RefSeq" id="WP_035380301.1">
    <property type="nucleotide sequence ID" value="NZ_AZQP01000029.1"/>
</dbReference>
<evidence type="ECO:0000256" key="1">
    <source>
        <dbReference type="ARBA" id="ARBA00000085"/>
    </source>
</evidence>
<evidence type="ECO:0000313" key="11">
    <source>
        <dbReference type="EMBL" id="EYE88078.1"/>
    </source>
</evidence>
<evidence type="ECO:0000313" key="12">
    <source>
        <dbReference type="Proteomes" id="UP000019681"/>
    </source>
</evidence>
<dbReference type="AlphaFoldDB" id="A0A017RTM4"/>
<dbReference type="InterPro" id="IPR050482">
    <property type="entry name" value="Sensor_HK_TwoCompSys"/>
</dbReference>
<dbReference type="Proteomes" id="UP000019681">
    <property type="component" value="Unassembled WGS sequence"/>
</dbReference>
<evidence type="ECO:0000256" key="8">
    <source>
        <dbReference type="ARBA" id="ARBA00023012"/>
    </source>
</evidence>
<dbReference type="Gene3D" id="1.20.5.1930">
    <property type="match status" value="1"/>
</dbReference>
<keyword evidence="5" id="KW-0547">Nucleotide-binding</keyword>
<feature type="transmembrane region" description="Helical" evidence="9">
    <location>
        <begin position="6"/>
        <end position="21"/>
    </location>
</feature>
<dbReference type="InterPro" id="IPR011712">
    <property type="entry name" value="Sig_transdc_His_kin_sub3_dim/P"/>
</dbReference>
<protein>
    <recommendedName>
        <fullName evidence="2">histidine kinase</fullName>
        <ecNumber evidence="2">2.7.13.3</ecNumber>
    </recommendedName>
</protein>
<dbReference type="OrthoDB" id="9781904at2"/>
<dbReference type="EC" id="2.7.13.3" evidence="2"/>
<dbReference type="GO" id="GO:0016020">
    <property type="term" value="C:membrane"/>
    <property type="evidence" value="ECO:0007669"/>
    <property type="project" value="InterPro"/>
</dbReference>
<evidence type="ECO:0000256" key="6">
    <source>
        <dbReference type="ARBA" id="ARBA00022777"/>
    </source>
</evidence>
<keyword evidence="9" id="KW-1133">Transmembrane helix</keyword>
<comment type="catalytic activity">
    <reaction evidence="1">
        <text>ATP + protein L-histidine = ADP + protein N-phospho-L-histidine.</text>
        <dbReference type="EC" id="2.7.13.3"/>
    </reaction>
</comment>
<evidence type="ECO:0000256" key="2">
    <source>
        <dbReference type="ARBA" id="ARBA00012438"/>
    </source>
</evidence>
<dbReference type="STRING" id="1403537.Q428_09705"/>
<keyword evidence="9" id="KW-0472">Membrane</keyword>
<dbReference type="PANTHER" id="PTHR24421:SF10">
    <property type="entry name" value="NITRATE_NITRITE SENSOR PROTEIN NARQ"/>
    <property type="match status" value="1"/>
</dbReference>
<gene>
    <name evidence="11" type="ORF">Q428_09705</name>
</gene>
<feature type="transmembrane region" description="Helical" evidence="9">
    <location>
        <begin position="114"/>
        <end position="131"/>
    </location>
</feature>
<keyword evidence="8" id="KW-0902">Two-component regulatory system</keyword>
<feature type="transmembrane region" description="Helical" evidence="9">
    <location>
        <begin position="28"/>
        <end position="48"/>
    </location>
</feature>